<reference evidence="11" key="1">
    <citation type="submission" date="2018-05" db="EMBL/GenBank/DDBJ databases">
        <authorList>
            <person name="Lanie J.A."/>
            <person name="Ng W.-L."/>
            <person name="Kazmierczak K.M."/>
            <person name="Andrzejewski T.M."/>
            <person name="Davidsen T.M."/>
            <person name="Wayne K.J."/>
            <person name="Tettelin H."/>
            <person name="Glass J.I."/>
            <person name="Rusch D."/>
            <person name="Podicherti R."/>
            <person name="Tsui H.-C.T."/>
            <person name="Winkler M.E."/>
        </authorList>
    </citation>
    <scope>NUCLEOTIDE SEQUENCE</scope>
</reference>
<keyword evidence="3" id="KW-0813">Transport</keyword>
<keyword evidence="5" id="KW-0997">Cell inner membrane</keyword>
<dbReference type="InterPro" id="IPR018076">
    <property type="entry name" value="T2SS_GspF_dom"/>
</dbReference>
<keyword evidence="7 9" id="KW-1133">Transmembrane helix</keyword>
<evidence type="ECO:0000256" key="7">
    <source>
        <dbReference type="ARBA" id="ARBA00022989"/>
    </source>
</evidence>
<feature type="transmembrane region" description="Helical" evidence="9">
    <location>
        <begin position="387"/>
        <end position="408"/>
    </location>
</feature>
<dbReference type="InterPro" id="IPR042094">
    <property type="entry name" value="T2SS_GspF_sf"/>
</dbReference>
<evidence type="ECO:0000259" key="10">
    <source>
        <dbReference type="Pfam" id="PF00482"/>
    </source>
</evidence>
<evidence type="ECO:0000256" key="2">
    <source>
        <dbReference type="ARBA" id="ARBA00005745"/>
    </source>
</evidence>
<evidence type="ECO:0000256" key="6">
    <source>
        <dbReference type="ARBA" id="ARBA00022692"/>
    </source>
</evidence>
<dbReference type="InterPro" id="IPR003004">
    <property type="entry name" value="GspF/PilC"/>
</dbReference>
<organism evidence="11">
    <name type="scientific">marine metagenome</name>
    <dbReference type="NCBI Taxonomy" id="408172"/>
    <lineage>
        <taxon>unclassified sequences</taxon>
        <taxon>metagenomes</taxon>
        <taxon>ecological metagenomes</taxon>
    </lineage>
</organism>
<accession>A0A381X0N7</accession>
<evidence type="ECO:0000313" key="11">
    <source>
        <dbReference type="EMBL" id="SVA58346.1"/>
    </source>
</evidence>
<gene>
    <name evidence="11" type="ORF">METZ01_LOCUS111200</name>
</gene>
<dbReference type="PANTHER" id="PTHR30012">
    <property type="entry name" value="GENERAL SECRETION PATHWAY PROTEIN"/>
    <property type="match status" value="1"/>
</dbReference>
<name>A0A381X0N7_9ZZZZ</name>
<keyword evidence="6 9" id="KW-0812">Transmembrane</keyword>
<evidence type="ECO:0000256" key="1">
    <source>
        <dbReference type="ARBA" id="ARBA00004429"/>
    </source>
</evidence>
<comment type="subcellular location">
    <subcellularLocation>
        <location evidence="1">Cell inner membrane</location>
        <topology evidence="1">Multi-pass membrane protein</topology>
    </subcellularLocation>
</comment>
<dbReference type="PANTHER" id="PTHR30012:SF0">
    <property type="entry name" value="TYPE II SECRETION SYSTEM PROTEIN F-RELATED"/>
    <property type="match status" value="1"/>
</dbReference>
<dbReference type="GO" id="GO:0005886">
    <property type="term" value="C:plasma membrane"/>
    <property type="evidence" value="ECO:0007669"/>
    <property type="project" value="UniProtKB-SubCell"/>
</dbReference>
<dbReference type="Gene3D" id="1.20.81.30">
    <property type="entry name" value="Type II secretion system (T2SS), domain F"/>
    <property type="match status" value="2"/>
</dbReference>
<dbReference type="AlphaFoldDB" id="A0A381X0N7"/>
<dbReference type="GO" id="GO:0015628">
    <property type="term" value="P:protein secretion by the type II secretion system"/>
    <property type="evidence" value="ECO:0007669"/>
    <property type="project" value="TreeGrafter"/>
</dbReference>
<evidence type="ECO:0000256" key="8">
    <source>
        <dbReference type="ARBA" id="ARBA00023136"/>
    </source>
</evidence>
<dbReference type="InterPro" id="IPR001992">
    <property type="entry name" value="T2SS_GspF/T4SS_PilC_CS"/>
</dbReference>
<feature type="transmembrane region" description="Helical" evidence="9">
    <location>
        <begin position="179"/>
        <end position="202"/>
    </location>
</feature>
<keyword evidence="4" id="KW-1003">Cell membrane</keyword>
<feature type="domain" description="Type II secretion system protein GspF" evidence="10">
    <location>
        <begin position="283"/>
        <end position="406"/>
    </location>
</feature>
<dbReference type="PRINTS" id="PR00812">
    <property type="entry name" value="BCTERIALGSPF"/>
</dbReference>
<sequence length="415" mass="46514">MPIYHYQAFDSEGTLHKGTKDAASESEVRQFLRTKGLFPKEIRSSRFTSVKLTGDEKLGKKKLPKFSFRKGISGKVLTQFTRQLEVLLDATIPYDKAFQLIIPQTEDSGFQSILSDVRGRVMEGGSLAGAMEMHPDVFPNMYVSMVRSGENAGNLGTIMNRLADYYEAQERLRSKIKGALIYPTFMMVFGLAVVVFMVTTIVPKITRIFERQEAALPAPTRILMGISDFVVNHWFLLMLATFAIVIGITTFFRSKRGREWKDKIELKLPLLSRLRIKVMVARYCQTLGTLLKSGVDLKTSLEISKHVVVNKLFIYKLDQLIIDVNNKGIPLSAAMARIDYFPEYVGHVVSIGEEAARVDELLEKVAGRMQEEVSTLLEALTSLLQPVLILVLGGIVGFIALAVLLPMLNMSQILQ</sequence>
<evidence type="ECO:0000256" key="3">
    <source>
        <dbReference type="ARBA" id="ARBA00022448"/>
    </source>
</evidence>
<feature type="domain" description="Type II secretion system protein GspF" evidence="10">
    <location>
        <begin position="80"/>
        <end position="203"/>
    </location>
</feature>
<evidence type="ECO:0000256" key="5">
    <source>
        <dbReference type="ARBA" id="ARBA00022519"/>
    </source>
</evidence>
<dbReference type="EMBL" id="UINC01013518">
    <property type="protein sequence ID" value="SVA58346.1"/>
    <property type="molecule type" value="Genomic_DNA"/>
</dbReference>
<comment type="similarity">
    <text evidence="2">Belongs to the GSP F family.</text>
</comment>
<dbReference type="FunFam" id="1.20.81.30:FF:000001">
    <property type="entry name" value="Type II secretion system protein F"/>
    <property type="match status" value="1"/>
</dbReference>
<proteinExistence type="inferred from homology"/>
<dbReference type="Pfam" id="PF00482">
    <property type="entry name" value="T2SSF"/>
    <property type="match status" value="2"/>
</dbReference>
<feature type="transmembrane region" description="Helical" evidence="9">
    <location>
        <begin position="233"/>
        <end position="252"/>
    </location>
</feature>
<keyword evidence="8 9" id="KW-0472">Membrane</keyword>
<evidence type="ECO:0000256" key="9">
    <source>
        <dbReference type="SAM" id="Phobius"/>
    </source>
</evidence>
<dbReference type="PROSITE" id="PS00874">
    <property type="entry name" value="T2SP_F"/>
    <property type="match status" value="1"/>
</dbReference>
<evidence type="ECO:0000256" key="4">
    <source>
        <dbReference type="ARBA" id="ARBA00022475"/>
    </source>
</evidence>
<protein>
    <recommendedName>
        <fullName evidence="10">Type II secretion system protein GspF domain-containing protein</fullName>
    </recommendedName>
</protein>